<accession>A0A2W5V7Y9</accession>
<dbReference type="Proteomes" id="UP000249393">
    <property type="component" value="Unassembled WGS sequence"/>
</dbReference>
<dbReference type="InterPro" id="IPR023393">
    <property type="entry name" value="START-like_dom_sf"/>
</dbReference>
<dbReference type="AlphaFoldDB" id="A0A2W5V7Y9"/>
<organism evidence="1 2">
    <name type="scientific">Caulobacter segnis</name>
    <dbReference type="NCBI Taxonomy" id="88688"/>
    <lineage>
        <taxon>Bacteria</taxon>
        <taxon>Pseudomonadati</taxon>
        <taxon>Pseudomonadota</taxon>
        <taxon>Alphaproteobacteria</taxon>
        <taxon>Caulobacterales</taxon>
        <taxon>Caulobacteraceae</taxon>
        <taxon>Caulobacter</taxon>
    </lineage>
</organism>
<sequence>MTPSEPQDALTLTTRQVIAVKPQAVFKLLSDFPAYGAWAPFLTLAPAGKFAEEGQLDFRIRVGRLPIPISMAGEIVTLEPPRLIAWRMGGYGIRLLETFRVDPVPQGARVTHTVQCVGGLKGVLGEGLLRTYGGVMRQLDVALARRLTKPGKIRR</sequence>
<dbReference type="Gene3D" id="3.30.530.20">
    <property type="match status" value="1"/>
</dbReference>
<dbReference type="SUPFAM" id="SSF55961">
    <property type="entry name" value="Bet v1-like"/>
    <property type="match status" value="1"/>
</dbReference>
<dbReference type="RefSeq" id="WP_304279862.1">
    <property type="nucleotide sequence ID" value="NZ_QFQZ01000053.1"/>
</dbReference>
<comment type="caution">
    <text evidence="1">The sequence shown here is derived from an EMBL/GenBank/DDBJ whole genome shotgun (WGS) entry which is preliminary data.</text>
</comment>
<dbReference type="Pfam" id="PF10604">
    <property type="entry name" value="Polyketide_cyc2"/>
    <property type="match status" value="1"/>
</dbReference>
<evidence type="ECO:0000313" key="1">
    <source>
        <dbReference type="EMBL" id="PZR32786.1"/>
    </source>
</evidence>
<evidence type="ECO:0008006" key="3">
    <source>
        <dbReference type="Google" id="ProtNLM"/>
    </source>
</evidence>
<gene>
    <name evidence="1" type="ORF">DI526_15495</name>
</gene>
<protein>
    <recommendedName>
        <fullName evidence="3">SRPBCC domain-containing protein</fullName>
    </recommendedName>
</protein>
<dbReference type="EMBL" id="QFQZ01000053">
    <property type="protein sequence ID" value="PZR32786.1"/>
    <property type="molecule type" value="Genomic_DNA"/>
</dbReference>
<name>A0A2W5V7Y9_9CAUL</name>
<reference evidence="1 2" key="1">
    <citation type="submission" date="2017-08" db="EMBL/GenBank/DDBJ databases">
        <title>Infants hospitalized years apart are colonized by the same room-sourced microbial strains.</title>
        <authorList>
            <person name="Brooks B."/>
            <person name="Olm M.R."/>
            <person name="Firek B.A."/>
            <person name="Baker R."/>
            <person name="Thomas B.C."/>
            <person name="Morowitz M.J."/>
            <person name="Banfield J.F."/>
        </authorList>
    </citation>
    <scope>NUCLEOTIDE SEQUENCE [LARGE SCALE GENOMIC DNA]</scope>
    <source>
        <strain evidence="1">S2_003_000_R2_4</strain>
    </source>
</reference>
<proteinExistence type="predicted"/>
<dbReference type="InterPro" id="IPR019587">
    <property type="entry name" value="Polyketide_cyclase/dehydratase"/>
</dbReference>
<evidence type="ECO:0000313" key="2">
    <source>
        <dbReference type="Proteomes" id="UP000249393"/>
    </source>
</evidence>